<dbReference type="AlphaFoldDB" id="A4SHG3"/>
<accession>A4SHG3</accession>
<evidence type="ECO:0000259" key="2">
    <source>
        <dbReference type="Pfam" id="PF18433"/>
    </source>
</evidence>
<dbReference type="STRING" id="29491.GCA_000820065_04104"/>
<organism evidence="3 4">
    <name type="scientific">Aeromonas salmonicida (strain A449)</name>
    <dbReference type="NCBI Taxonomy" id="382245"/>
    <lineage>
        <taxon>Bacteria</taxon>
        <taxon>Pseudomonadati</taxon>
        <taxon>Pseudomonadota</taxon>
        <taxon>Gammaproteobacteria</taxon>
        <taxon>Aeromonadales</taxon>
        <taxon>Aeromonadaceae</taxon>
        <taxon>Aeromonas</taxon>
    </lineage>
</organism>
<dbReference type="InterPro" id="IPR041651">
    <property type="entry name" value="DUF5610"/>
</dbReference>
<gene>
    <name evidence="3" type="ordered locus">ASA_0136</name>
</gene>
<feature type="domain" description="DUF5610" evidence="2">
    <location>
        <begin position="56"/>
        <end position="166"/>
    </location>
</feature>
<dbReference type="EMBL" id="CP000644">
    <property type="protein sequence ID" value="ABO88335.1"/>
    <property type="molecule type" value="Genomic_DNA"/>
</dbReference>
<dbReference type="Pfam" id="PF18433">
    <property type="entry name" value="DUF5610"/>
    <property type="match status" value="1"/>
</dbReference>
<proteinExistence type="predicted"/>
<dbReference type="HOGENOM" id="CLU_050490_0_0_6"/>
<protein>
    <recommendedName>
        <fullName evidence="2">DUF5610 domain-containing protein</fullName>
    </recommendedName>
</protein>
<sequence>MVGGHIMQIDGVGSAQPKGVGVSPKAPQQAQEKQASSGEEVSLHQPPKWAQVLVQQALQFALEINGQRYQAPKAQEPEVVTPETLFDFQSVADNVLQFITGRLGAARADGKSDDDLTEMMEQARKGVDMGFGAAREQLGDWATENEDIKTGIDQSYKLIQDGLEEFEKEFFGKVSTTEMGAAEMASRQQGYLEIQTKDGDKVVLRFNDSWQVKSENSESGSQFSLKSSQSFSFSLEGDLSSDEMDSIGKLIKGIDDLAGNFFSGNFEDLLKKAGELKLDDSQLASYSLKLKQSVKLSQTYQGASSLQDLLKPLADYLPKLNQVQQQADTLLPESQQQADTLLPESQQQALTPAVLAARGQTEPAQVNSFTSFNQRMLEALRMIGQFQPATEPASKSV</sequence>
<dbReference type="Gene3D" id="1.10.132.90">
    <property type="match status" value="1"/>
</dbReference>
<feature type="compositionally biased region" description="Low complexity" evidence="1">
    <location>
        <begin position="23"/>
        <end position="37"/>
    </location>
</feature>
<evidence type="ECO:0000313" key="4">
    <source>
        <dbReference type="Proteomes" id="UP000000225"/>
    </source>
</evidence>
<evidence type="ECO:0000313" key="3">
    <source>
        <dbReference type="EMBL" id="ABO88335.1"/>
    </source>
</evidence>
<dbReference type="eggNOG" id="COG3170">
    <property type="taxonomic scope" value="Bacteria"/>
</dbReference>
<evidence type="ECO:0000256" key="1">
    <source>
        <dbReference type="SAM" id="MobiDB-lite"/>
    </source>
</evidence>
<feature type="region of interest" description="Disordered" evidence="1">
    <location>
        <begin position="10"/>
        <end position="43"/>
    </location>
</feature>
<dbReference type="Proteomes" id="UP000000225">
    <property type="component" value="Chromosome"/>
</dbReference>
<reference evidence="4" key="1">
    <citation type="journal article" date="2008" name="BMC Genomics">
        <title>The genome of Aeromonas salmonicida subsp. salmonicida A449: insights into the evolution of a fish pathogen.</title>
        <authorList>
            <person name="Reith M.E."/>
            <person name="Singh R.K."/>
            <person name="Curtis B."/>
            <person name="Boyd J.M."/>
            <person name="Bouevitch A."/>
            <person name="Kimball J."/>
            <person name="Munholland J."/>
            <person name="Murphy C."/>
            <person name="Sarty D."/>
            <person name="Williams J."/>
            <person name="Nash J.H."/>
            <person name="Johnson S.C."/>
            <person name="Brown L.L."/>
        </authorList>
    </citation>
    <scope>NUCLEOTIDE SEQUENCE [LARGE SCALE GENOMIC DNA]</scope>
    <source>
        <strain evidence="4">A449</strain>
    </source>
</reference>
<dbReference type="KEGG" id="asa:ASA_0136"/>
<name>A4SHG3_AERS4</name>